<dbReference type="PANTHER" id="PTHR43685:SF2">
    <property type="entry name" value="GLYCOSYLTRANSFERASE 2-LIKE DOMAIN-CONTAINING PROTEIN"/>
    <property type="match status" value="1"/>
</dbReference>
<dbReference type="AlphaFoldDB" id="A0A9D2MTJ9"/>
<dbReference type="InterPro" id="IPR050834">
    <property type="entry name" value="Glycosyltransf_2"/>
</dbReference>
<dbReference type="CDD" id="cd00761">
    <property type="entry name" value="Glyco_tranf_GTA_type"/>
    <property type="match status" value="1"/>
</dbReference>
<dbReference type="InterPro" id="IPR029044">
    <property type="entry name" value="Nucleotide-diphossugar_trans"/>
</dbReference>
<protein>
    <submittedName>
        <fullName evidence="2">Glycosyltransferase</fullName>
    </submittedName>
</protein>
<dbReference type="PANTHER" id="PTHR43685">
    <property type="entry name" value="GLYCOSYLTRANSFERASE"/>
    <property type="match status" value="1"/>
</dbReference>
<reference evidence="2" key="2">
    <citation type="submission" date="2021-04" db="EMBL/GenBank/DDBJ databases">
        <authorList>
            <person name="Gilroy R."/>
        </authorList>
    </citation>
    <scope>NUCLEOTIDE SEQUENCE</scope>
    <source>
        <strain evidence="2">USAMLcec3-2134</strain>
    </source>
</reference>
<evidence type="ECO:0000259" key="1">
    <source>
        <dbReference type="Pfam" id="PF00535"/>
    </source>
</evidence>
<feature type="domain" description="Glycosyltransferase 2-like" evidence="1">
    <location>
        <begin position="8"/>
        <end position="129"/>
    </location>
</feature>
<proteinExistence type="predicted"/>
<dbReference type="Pfam" id="PF00535">
    <property type="entry name" value="Glycos_transf_2"/>
    <property type="match status" value="1"/>
</dbReference>
<sequence>MRRQGLVSIVVPVYNAALYLEETVRAVQRQTFENWELLLVDDRSADESGEIMRRLAAQDGRIRPLLQEEGKKGAAAARNLGTDRAQGQYLAFLDADDVWKEDKLEKELAFLREKGAGFVFCAYEFGDEAARGTGKVVAVPETLTYREALSRTVIFTSTVLLDRDRIEESLLRMPDVRSEDTATWWQILRAGHVACGLNENLVIYRRPKQSLSSNKAAAVARIWKLYRRQEGLNPVQSAWYLAFWAVRATLRRL</sequence>
<dbReference type="Gene3D" id="3.90.550.10">
    <property type="entry name" value="Spore Coat Polysaccharide Biosynthesis Protein SpsA, Chain A"/>
    <property type="match status" value="1"/>
</dbReference>
<dbReference type="Proteomes" id="UP000886883">
    <property type="component" value="Unassembled WGS sequence"/>
</dbReference>
<accession>A0A9D2MTJ9</accession>
<comment type="caution">
    <text evidence="2">The sequence shown here is derived from an EMBL/GenBank/DDBJ whole genome shotgun (WGS) entry which is preliminary data.</text>
</comment>
<gene>
    <name evidence="2" type="ORF">H9763_07975</name>
</gene>
<name>A0A9D2MTJ9_9FIRM</name>
<dbReference type="SUPFAM" id="SSF53448">
    <property type="entry name" value="Nucleotide-diphospho-sugar transferases"/>
    <property type="match status" value="1"/>
</dbReference>
<dbReference type="EMBL" id="DWXE01000028">
    <property type="protein sequence ID" value="HJB91390.1"/>
    <property type="molecule type" value="Genomic_DNA"/>
</dbReference>
<organism evidence="2 3">
    <name type="scientific">Candidatus Eisenbergiella merdigallinarum</name>
    <dbReference type="NCBI Taxonomy" id="2838552"/>
    <lineage>
        <taxon>Bacteria</taxon>
        <taxon>Bacillati</taxon>
        <taxon>Bacillota</taxon>
        <taxon>Clostridia</taxon>
        <taxon>Lachnospirales</taxon>
        <taxon>Lachnospiraceae</taxon>
        <taxon>Eisenbergiella</taxon>
    </lineage>
</organism>
<evidence type="ECO:0000313" key="3">
    <source>
        <dbReference type="Proteomes" id="UP000886883"/>
    </source>
</evidence>
<reference evidence="2" key="1">
    <citation type="journal article" date="2021" name="PeerJ">
        <title>Extensive microbial diversity within the chicken gut microbiome revealed by metagenomics and culture.</title>
        <authorList>
            <person name="Gilroy R."/>
            <person name="Ravi A."/>
            <person name="Getino M."/>
            <person name="Pursley I."/>
            <person name="Horton D.L."/>
            <person name="Alikhan N.F."/>
            <person name="Baker D."/>
            <person name="Gharbi K."/>
            <person name="Hall N."/>
            <person name="Watson M."/>
            <person name="Adriaenssens E.M."/>
            <person name="Foster-Nyarko E."/>
            <person name="Jarju S."/>
            <person name="Secka A."/>
            <person name="Antonio M."/>
            <person name="Oren A."/>
            <person name="Chaudhuri R.R."/>
            <person name="La Ragione R."/>
            <person name="Hildebrand F."/>
            <person name="Pallen M.J."/>
        </authorList>
    </citation>
    <scope>NUCLEOTIDE SEQUENCE</scope>
    <source>
        <strain evidence="2">USAMLcec3-2134</strain>
    </source>
</reference>
<evidence type="ECO:0000313" key="2">
    <source>
        <dbReference type="EMBL" id="HJB91390.1"/>
    </source>
</evidence>
<dbReference type="InterPro" id="IPR001173">
    <property type="entry name" value="Glyco_trans_2-like"/>
</dbReference>